<evidence type="ECO:0000313" key="2">
    <source>
        <dbReference type="Proteomes" id="UP000013111"/>
    </source>
</evidence>
<name>A0A830ZYG6_ERWAM</name>
<dbReference type="EMBL" id="CAPB01000039">
    <property type="protein sequence ID" value="CCO95346.1"/>
    <property type="molecule type" value="Genomic_DNA"/>
</dbReference>
<reference evidence="1 2" key="1">
    <citation type="submission" date="2012-11" db="EMBL/GenBank/DDBJ databases">
        <authorList>
            <person name="Linke B."/>
        </authorList>
    </citation>
    <scope>NUCLEOTIDE SEQUENCE [LARGE SCALE GENOMIC DNA]</scope>
    <source>
        <strain evidence="2">CFBP 1232</strain>
    </source>
</reference>
<organism evidence="1 2">
    <name type="scientific">Erwinia amylovora NBRC 12687 = CFBP 1232</name>
    <dbReference type="NCBI Taxonomy" id="1219359"/>
    <lineage>
        <taxon>Bacteria</taxon>
        <taxon>Pseudomonadati</taxon>
        <taxon>Pseudomonadota</taxon>
        <taxon>Gammaproteobacteria</taxon>
        <taxon>Enterobacterales</taxon>
        <taxon>Erwiniaceae</taxon>
        <taxon>Erwinia</taxon>
    </lineage>
</organism>
<dbReference type="Proteomes" id="UP000013111">
    <property type="component" value="Unassembled WGS sequence"/>
</dbReference>
<protein>
    <submittedName>
        <fullName evidence="1">Uncharacterized protein</fullName>
    </submittedName>
</protein>
<dbReference type="AlphaFoldDB" id="A0A830ZYG6"/>
<comment type="caution">
    <text evidence="1">The sequence shown here is derived from an EMBL/GenBank/DDBJ whole genome shotgun (WGS) entry which is preliminary data.</text>
</comment>
<proteinExistence type="predicted"/>
<accession>A0A830ZYG6</accession>
<sequence length="37" mass="4257">MDEIFVSHVDDWNGALSDFCFSCRYLIYGPVSKKISI</sequence>
<reference evidence="1 2" key="2">
    <citation type="submission" date="2013-04" db="EMBL/GenBank/DDBJ databases">
        <title>Comparative genomics of 12 strains of Erwinia amylovora identifies a pan-genome with a large conserved core and provides insights into host specificity.</title>
        <authorList>
            <person name="Mann R.A."/>
            <person name="Smits T.H.M."/>
            <person name="Buehlmann A."/>
            <person name="Blom J."/>
            <person name="Goesmann A."/>
            <person name="Frey J.E."/>
            <person name="Plummer K.M."/>
            <person name="Beer S.V."/>
            <person name="Luck J."/>
            <person name="Duffy B."/>
            <person name="Rodoni B."/>
        </authorList>
    </citation>
    <scope>NUCLEOTIDE SEQUENCE [LARGE SCALE GENOMIC DNA]</scope>
    <source>
        <strain evidence="2">CFBP 1232</strain>
    </source>
</reference>
<evidence type="ECO:0000313" key="1">
    <source>
        <dbReference type="EMBL" id="CCO95346.1"/>
    </source>
</evidence>
<gene>
    <name evidence="1" type="ORF">BN437_3446</name>
</gene>